<evidence type="ECO:0000256" key="1">
    <source>
        <dbReference type="SAM" id="MobiDB-lite"/>
    </source>
</evidence>
<reference evidence="2" key="1">
    <citation type="submission" date="2023-10" db="EMBL/GenBank/DDBJ databases">
        <authorList>
            <person name="Chen Y."/>
            <person name="Shah S."/>
            <person name="Dougan E. K."/>
            <person name="Thang M."/>
            <person name="Chan C."/>
        </authorList>
    </citation>
    <scope>NUCLEOTIDE SEQUENCE [LARGE SCALE GENOMIC DNA]</scope>
</reference>
<accession>A0ABN9RWF3</accession>
<sequence length="132" mass="13715">MPSHTFSLSEVEADGSVKEESASDDEPEELQEANEEVQCEPEDKVPTPAEVASTTAEDEAHGIPGSAPTASAPTTPGTVAPTTPAMAVGQFVAQPVGKRPECESAATPRPKRTRILQKSPAEKCSGCYAPVP</sequence>
<feature type="compositionally biased region" description="Low complexity" evidence="1">
    <location>
        <begin position="64"/>
        <end position="84"/>
    </location>
</feature>
<comment type="caution">
    <text evidence="2">The sequence shown here is derived from an EMBL/GenBank/DDBJ whole genome shotgun (WGS) entry which is preliminary data.</text>
</comment>
<dbReference type="EMBL" id="CAUYUJ010007638">
    <property type="protein sequence ID" value="CAK0821423.1"/>
    <property type="molecule type" value="Genomic_DNA"/>
</dbReference>
<feature type="compositionally biased region" description="Acidic residues" evidence="1">
    <location>
        <begin position="22"/>
        <end position="40"/>
    </location>
</feature>
<evidence type="ECO:0000313" key="2">
    <source>
        <dbReference type="EMBL" id="CAK0821423.1"/>
    </source>
</evidence>
<evidence type="ECO:0000313" key="3">
    <source>
        <dbReference type="Proteomes" id="UP001189429"/>
    </source>
</evidence>
<name>A0ABN9RWF3_9DINO</name>
<protein>
    <submittedName>
        <fullName evidence="2">Uncharacterized protein</fullName>
    </submittedName>
</protein>
<keyword evidence="3" id="KW-1185">Reference proteome</keyword>
<proteinExistence type="predicted"/>
<gene>
    <name evidence="2" type="ORF">PCOR1329_LOCUS22755</name>
</gene>
<feature type="region of interest" description="Disordered" evidence="1">
    <location>
        <begin position="98"/>
        <end position="117"/>
    </location>
</feature>
<feature type="region of interest" description="Disordered" evidence="1">
    <location>
        <begin position="1"/>
        <end position="84"/>
    </location>
</feature>
<dbReference type="Proteomes" id="UP001189429">
    <property type="component" value="Unassembled WGS sequence"/>
</dbReference>
<feature type="non-terminal residue" evidence="2">
    <location>
        <position position="132"/>
    </location>
</feature>
<organism evidence="2 3">
    <name type="scientific">Prorocentrum cordatum</name>
    <dbReference type="NCBI Taxonomy" id="2364126"/>
    <lineage>
        <taxon>Eukaryota</taxon>
        <taxon>Sar</taxon>
        <taxon>Alveolata</taxon>
        <taxon>Dinophyceae</taxon>
        <taxon>Prorocentrales</taxon>
        <taxon>Prorocentraceae</taxon>
        <taxon>Prorocentrum</taxon>
    </lineage>
</organism>